<dbReference type="SUPFAM" id="SSF51735">
    <property type="entry name" value="NAD(P)-binding Rossmann-fold domains"/>
    <property type="match status" value="1"/>
</dbReference>
<feature type="domain" description="NAD-dependent epimerase/dehydratase" evidence="1">
    <location>
        <begin position="5"/>
        <end position="223"/>
    </location>
</feature>
<reference evidence="2 3" key="1">
    <citation type="submission" date="2023-12" db="EMBL/GenBank/DDBJ databases">
        <title>Baltic Sea Cyanobacteria.</title>
        <authorList>
            <person name="Delbaje E."/>
            <person name="Fewer D.P."/>
            <person name="Shishido T.K."/>
        </authorList>
    </citation>
    <scope>NUCLEOTIDE SEQUENCE [LARGE SCALE GENOMIC DNA]</scope>
    <source>
        <strain evidence="2 3">UHCC 0281</strain>
    </source>
</reference>
<name>A0ABU5SU53_9CYAN</name>
<organism evidence="2 3">
    <name type="scientific">Cyanobium gracile UHCC 0281</name>
    <dbReference type="NCBI Taxonomy" id="3110309"/>
    <lineage>
        <taxon>Bacteria</taxon>
        <taxon>Bacillati</taxon>
        <taxon>Cyanobacteriota</taxon>
        <taxon>Cyanophyceae</taxon>
        <taxon>Synechococcales</taxon>
        <taxon>Prochlorococcaceae</taxon>
        <taxon>Cyanobium</taxon>
    </lineage>
</organism>
<dbReference type="EMBL" id="JAYGHY010000012">
    <property type="protein sequence ID" value="MEA5442030.1"/>
    <property type="molecule type" value="Genomic_DNA"/>
</dbReference>
<gene>
    <name evidence="2" type="ORF">VB739_05635</name>
</gene>
<evidence type="ECO:0000313" key="2">
    <source>
        <dbReference type="EMBL" id="MEA5442030.1"/>
    </source>
</evidence>
<evidence type="ECO:0000313" key="3">
    <source>
        <dbReference type="Proteomes" id="UP001302329"/>
    </source>
</evidence>
<dbReference type="Gene3D" id="3.40.50.720">
    <property type="entry name" value="NAD(P)-binding Rossmann-like Domain"/>
    <property type="match status" value="1"/>
</dbReference>
<dbReference type="Proteomes" id="UP001302329">
    <property type="component" value="Unassembled WGS sequence"/>
</dbReference>
<accession>A0ABU5SU53</accession>
<dbReference type="InterPro" id="IPR036291">
    <property type="entry name" value="NAD(P)-bd_dom_sf"/>
</dbReference>
<proteinExistence type="predicted"/>
<dbReference type="InterPro" id="IPR001509">
    <property type="entry name" value="Epimerase_deHydtase"/>
</dbReference>
<sequence>MDGLIAVTGATGWVGRTVIDELQRLISPEEFKIRVTPFASREGRLALSDNTYLRILPLEALPELAVREPLSALIHCAFLTPDRLHALGEETFIAMNRKITDLASKALEARPTTRVIEISSGAATLVETGLDEAVWSPSTAHQLYGALKLDEERRLSSIAPSLILRVYALTGRWMRDPKKYALGDFLLQAAARKRITIRAPHPVIRSYGNASNIAELALHWLLSEDTPPSKAIPAVNATVSLEELALMVSNHFDLPAPIADVDSSLPMDIYCAEASGYTEMARTYGVKIKSLDRQIVDSALAITKSLEYLA</sequence>
<dbReference type="RefSeq" id="WP_323356128.1">
    <property type="nucleotide sequence ID" value="NZ_JAYGHY010000012.1"/>
</dbReference>
<protein>
    <submittedName>
        <fullName evidence="2">NAD-dependent epimerase/dehydratase family protein</fullName>
    </submittedName>
</protein>
<evidence type="ECO:0000259" key="1">
    <source>
        <dbReference type="Pfam" id="PF01370"/>
    </source>
</evidence>
<keyword evidence="3" id="KW-1185">Reference proteome</keyword>
<comment type="caution">
    <text evidence="2">The sequence shown here is derived from an EMBL/GenBank/DDBJ whole genome shotgun (WGS) entry which is preliminary data.</text>
</comment>
<dbReference type="Pfam" id="PF01370">
    <property type="entry name" value="Epimerase"/>
    <property type="match status" value="1"/>
</dbReference>